<name>A1CK39_ASPCL</name>
<evidence type="ECO:0000313" key="2">
    <source>
        <dbReference type="Proteomes" id="UP000006701"/>
    </source>
</evidence>
<reference evidence="1 2" key="1">
    <citation type="journal article" date="2008" name="PLoS Genet.">
        <title>Genomic islands in the pathogenic filamentous fungus Aspergillus fumigatus.</title>
        <authorList>
            <person name="Fedorova N.D."/>
            <person name="Khaldi N."/>
            <person name="Joardar V.S."/>
            <person name="Maiti R."/>
            <person name="Amedeo P."/>
            <person name="Anderson M.J."/>
            <person name="Crabtree J."/>
            <person name="Silva J.C."/>
            <person name="Badger J.H."/>
            <person name="Albarraq A."/>
            <person name="Angiuoli S."/>
            <person name="Bussey H."/>
            <person name="Bowyer P."/>
            <person name="Cotty P.J."/>
            <person name="Dyer P.S."/>
            <person name="Egan A."/>
            <person name="Galens K."/>
            <person name="Fraser-Liggett C.M."/>
            <person name="Haas B.J."/>
            <person name="Inman J.M."/>
            <person name="Kent R."/>
            <person name="Lemieux S."/>
            <person name="Malavazi I."/>
            <person name="Orvis J."/>
            <person name="Roemer T."/>
            <person name="Ronning C.M."/>
            <person name="Sundaram J.P."/>
            <person name="Sutton G."/>
            <person name="Turner G."/>
            <person name="Venter J.C."/>
            <person name="White O.R."/>
            <person name="Whitty B.R."/>
            <person name="Youngman P."/>
            <person name="Wolfe K.H."/>
            <person name="Goldman G.H."/>
            <person name="Wortman J.R."/>
            <person name="Jiang B."/>
            <person name="Denning D.W."/>
            <person name="Nierman W.C."/>
        </authorList>
    </citation>
    <scope>NUCLEOTIDE SEQUENCE [LARGE SCALE GENOMIC DNA]</scope>
    <source>
        <strain evidence="2">ATCC 1007 / CBS 513.65 / DSM 816 / NCTC 3887 / NRRL 1</strain>
    </source>
</reference>
<dbReference type="AlphaFoldDB" id="A1CK39"/>
<sequence length="67" mass="7215">MTANGNQILRIKATGVEGVQISGQPWTKNRFKHENVTAHGGTIELELGEMEAWETGSVPPPPGHIPV</sequence>
<accession>A1CK39</accession>
<keyword evidence="2" id="KW-1185">Reference proteome</keyword>
<evidence type="ECO:0000313" key="1">
    <source>
        <dbReference type="EMBL" id="EAW09513.1"/>
    </source>
</evidence>
<dbReference type="GeneID" id="4703164"/>
<dbReference type="Proteomes" id="UP000006701">
    <property type="component" value="Unassembled WGS sequence"/>
</dbReference>
<dbReference type="RefSeq" id="XP_001270939.1">
    <property type="nucleotide sequence ID" value="XM_001270938.1"/>
</dbReference>
<dbReference type="KEGG" id="act:ACLA_037200"/>
<gene>
    <name evidence="1" type="ORF">ACLA_037200</name>
</gene>
<dbReference type="HOGENOM" id="CLU_2811880_0_0_1"/>
<proteinExistence type="predicted"/>
<dbReference type="EMBL" id="DS027056">
    <property type="protein sequence ID" value="EAW09513.1"/>
    <property type="molecule type" value="Genomic_DNA"/>
</dbReference>
<protein>
    <submittedName>
        <fullName evidence="1">Uncharacterized protein</fullName>
    </submittedName>
</protein>
<dbReference type="OrthoDB" id="4451618at2759"/>
<organism evidence="1 2">
    <name type="scientific">Aspergillus clavatus (strain ATCC 1007 / CBS 513.65 / DSM 816 / NCTC 3887 / NRRL 1 / QM 1276 / 107)</name>
    <dbReference type="NCBI Taxonomy" id="344612"/>
    <lineage>
        <taxon>Eukaryota</taxon>
        <taxon>Fungi</taxon>
        <taxon>Dikarya</taxon>
        <taxon>Ascomycota</taxon>
        <taxon>Pezizomycotina</taxon>
        <taxon>Eurotiomycetes</taxon>
        <taxon>Eurotiomycetidae</taxon>
        <taxon>Eurotiales</taxon>
        <taxon>Aspergillaceae</taxon>
        <taxon>Aspergillus</taxon>
        <taxon>Aspergillus subgen. Fumigati</taxon>
    </lineage>
</organism>
<dbReference type="VEuPathDB" id="FungiDB:ACLA_037200"/>